<feature type="transmembrane region" description="Helical" evidence="2">
    <location>
        <begin position="434"/>
        <end position="456"/>
    </location>
</feature>
<dbReference type="AlphaFoldDB" id="A0A917NLM5"/>
<evidence type="ECO:0000256" key="2">
    <source>
        <dbReference type="SAM" id="Phobius"/>
    </source>
</evidence>
<feature type="transmembrane region" description="Helical" evidence="2">
    <location>
        <begin position="273"/>
        <end position="293"/>
    </location>
</feature>
<keyword evidence="2" id="KW-0812">Transmembrane</keyword>
<feature type="transmembrane region" description="Helical" evidence="2">
    <location>
        <begin position="66"/>
        <end position="87"/>
    </location>
</feature>
<feature type="transmembrane region" description="Helical" evidence="2">
    <location>
        <begin position="125"/>
        <end position="145"/>
    </location>
</feature>
<gene>
    <name evidence="3" type="ORF">GCM10010885_15250</name>
</gene>
<keyword evidence="2" id="KW-1133">Transmembrane helix</keyword>
<comment type="caution">
    <text evidence="3">The sequence shown here is derived from an EMBL/GenBank/DDBJ whole genome shotgun (WGS) entry which is preliminary data.</text>
</comment>
<feature type="transmembrane region" description="Helical" evidence="2">
    <location>
        <begin position="217"/>
        <end position="235"/>
    </location>
</feature>
<dbReference type="Proteomes" id="UP000637695">
    <property type="component" value="Unassembled WGS sequence"/>
</dbReference>
<feature type="transmembrane region" description="Helical" evidence="2">
    <location>
        <begin position="342"/>
        <end position="362"/>
    </location>
</feature>
<feature type="transmembrane region" description="Helical" evidence="2">
    <location>
        <begin position="186"/>
        <end position="205"/>
    </location>
</feature>
<evidence type="ECO:0000313" key="3">
    <source>
        <dbReference type="EMBL" id="GGJ07025.1"/>
    </source>
</evidence>
<dbReference type="RefSeq" id="WP_188882197.1">
    <property type="nucleotide sequence ID" value="NZ_BMOY01000021.1"/>
</dbReference>
<reference evidence="3" key="2">
    <citation type="submission" date="2020-09" db="EMBL/GenBank/DDBJ databases">
        <authorList>
            <person name="Sun Q."/>
            <person name="Ohkuma M."/>
        </authorList>
    </citation>
    <scope>NUCLEOTIDE SEQUENCE</scope>
    <source>
        <strain evidence="3">JCM 18487</strain>
    </source>
</reference>
<name>A0A917NLM5_9BACL</name>
<keyword evidence="2" id="KW-0472">Membrane</keyword>
<feature type="transmembrane region" description="Helical" evidence="2">
    <location>
        <begin position="94"/>
        <end position="113"/>
    </location>
</feature>
<evidence type="ECO:0008006" key="5">
    <source>
        <dbReference type="Google" id="ProtNLM"/>
    </source>
</evidence>
<keyword evidence="4" id="KW-1185">Reference proteome</keyword>
<feature type="transmembrane region" description="Helical" evidence="2">
    <location>
        <begin position="406"/>
        <end position="428"/>
    </location>
</feature>
<proteinExistence type="predicted"/>
<feature type="compositionally biased region" description="Basic and acidic residues" evidence="1">
    <location>
        <begin position="320"/>
        <end position="331"/>
    </location>
</feature>
<organism evidence="3 4">
    <name type="scientific">Alicyclobacillus cellulosilyticus</name>
    <dbReference type="NCBI Taxonomy" id="1003997"/>
    <lineage>
        <taxon>Bacteria</taxon>
        <taxon>Bacillati</taxon>
        <taxon>Bacillota</taxon>
        <taxon>Bacilli</taxon>
        <taxon>Bacillales</taxon>
        <taxon>Alicyclobacillaceae</taxon>
        <taxon>Alicyclobacillus</taxon>
    </lineage>
</organism>
<protein>
    <recommendedName>
        <fullName evidence="5">NnrS family protein</fullName>
    </recommendedName>
</protein>
<reference evidence="3" key="1">
    <citation type="journal article" date="2014" name="Int. J. Syst. Evol. Microbiol.">
        <title>Complete genome sequence of Corynebacterium casei LMG S-19264T (=DSM 44701T), isolated from a smear-ripened cheese.</title>
        <authorList>
            <consortium name="US DOE Joint Genome Institute (JGI-PGF)"/>
            <person name="Walter F."/>
            <person name="Albersmeier A."/>
            <person name="Kalinowski J."/>
            <person name="Ruckert C."/>
        </authorList>
    </citation>
    <scope>NUCLEOTIDE SEQUENCE</scope>
    <source>
        <strain evidence="3">JCM 18487</strain>
    </source>
</reference>
<feature type="region of interest" description="Disordered" evidence="1">
    <location>
        <begin position="299"/>
        <end position="331"/>
    </location>
</feature>
<sequence length="459" mass="48413">MNRRGTGSGRFKAAGPARGSSARLPAAFILIAMVNFAAGATLGGLMANRPAWWAALGGWHGELNRFGWLTMMIYGMTYAVLSISAGLRLPWPWLGFVHLVVAEAGVVAVGFGGTTGSSGWTLSGLVLQALAPTLFMFNILTAVVYTRRARHREEEAAPSTHPAIVWLARSPAYRATDRIAQRGTDVALLLLLAGVWWQAVASLAAGRPVPVPGATTLVEEGWIAGTVLAVALHLAPRFWPWARWPRPWLHALQAVWLIGVTAAAWGPDGWAGAGVRAIGLALAGWAVMHLAAVSPGVSRQSRAEGNTGNGTGTGNAAECDSGRNRHRGGDVRAGRVPAHARWLWRFGWAMALALGIVFLAGMKADALAARHLLFLGWTSSLVYSVGYTLFPALLGRGVKGAAFVRAQVICACAGAALLSAGFLIAPWVHGEAAAFWMVPVAAGGTLAWLGAAMFLFDWL</sequence>
<accession>A0A917NLM5</accession>
<feature type="transmembrane region" description="Helical" evidence="2">
    <location>
        <begin position="374"/>
        <end position="394"/>
    </location>
</feature>
<feature type="transmembrane region" description="Helical" evidence="2">
    <location>
        <begin position="247"/>
        <end position="267"/>
    </location>
</feature>
<dbReference type="EMBL" id="BMOY01000021">
    <property type="protein sequence ID" value="GGJ07025.1"/>
    <property type="molecule type" value="Genomic_DNA"/>
</dbReference>
<evidence type="ECO:0000313" key="4">
    <source>
        <dbReference type="Proteomes" id="UP000637695"/>
    </source>
</evidence>
<evidence type="ECO:0000256" key="1">
    <source>
        <dbReference type="SAM" id="MobiDB-lite"/>
    </source>
</evidence>
<feature type="transmembrane region" description="Helical" evidence="2">
    <location>
        <begin position="21"/>
        <end position="46"/>
    </location>
</feature>